<dbReference type="SUPFAM" id="SSF82171">
    <property type="entry name" value="DPP6 N-terminal domain-like"/>
    <property type="match status" value="1"/>
</dbReference>
<comment type="caution">
    <text evidence="4">The sequence shown here is derived from an EMBL/GenBank/DDBJ whole genome shotgun (WGS) entry which is preliminary data.</text>
</comment>
<keyword evidence="2" id="KW-0645">Protease</keyword>
<protein>
    <submittedName>
        <fullName evidence="4">S9 family peptidase</fullName>
    </submittedName>
</protein>
<organism evidence="4 5">
    <name type="scientific">Dyadobacter luticola</name>
    <dbReference type="NCBI Taxonomy" id="1979387"/>
    <lineage>
        <taxon>Bacteria</taxon>
        <taxon>Pseudomonadati</taxon>
        <taxon>Bacteroidota</taxon>
        <taxon>Cytophagia</taxon>
        <taxon>Cytophagales</taxon>
        <taxon>Spirosomataceae</taxon>
        <taxon>Dyadobacter</taxon>
    </lineage>
</organism>
<gene>
    <name evidence="4" type="ORF">FEN17_07730</name>
</gene>
<dbReference type="Pfam" id="PF00326">
    <property type="entry name" value="Peptidase_S9"/>
    <property type="match status" value="1"/>
</dbReference>
<dbReference type="GO" id="GO:0006508">
    <property type="term" value="P:proteolysis"/>
    <property type="evidence" value="ECO:0007669"/>
    <property type="project" value="InterPro"/>
</dbReference>
<accession>A0A5R9L5F7</accession>
<dbReference type="AlphaFoldDB" id="A0A5R9L5F7"/>
<dbReference type="RefSeq" id="WP_138364693.1">
    <property type="nucleotide sequence ID" value="NZ_VCEJ01000002.1"/>
</dbReference>
<keyword evidence="5" id="KW-1185">Reference proteome</keyword>
<dbReference type="Proteomes" id="UP000306402">
    <property type="component" value="Unassembled WGS sequence"/>
</dbReference>
<dbReference type="PANTHER" id="PTHR42776">
    <property type="entry name" value="SERINE PEPTIDASE S9 FAMILY MEMBER"/>
    <property type="match status" value="1"/>
</dbReference>
<dbReference type="InterPro" id="IPR001375">
    <property type="entry name" value="Peptidase_S9_cat"/>
</dbReference>
<dbReference type="OrthoDB" id="9812921at2"/>
<dbReference type="GO" id="GO:0004252">
    <property type="term" value="F:serine-type endopeptidase activity"/>
    <property type="evidence" value="ECO:0007669"/>
    <property type="project" value="TreeGrafter"/>
</dbReference>
<dbReference type="InterPro" id="IPR011659">
    <property type="entry name" value="WD40"/>
</dbReference>
<dbReference type="InterPro" id="IPR011042">
    <property type="entry name" value="6-blade_b-propeller_TolB-like"/>
</dbReference>
<evidence type="ECO:0000313" key="4">
    <source>
        <dbReference type="EMBL" id="TLV03485.1"/>
    </source>
</evidence>
<evidence type="ECO:0000259" key="3">
    <source>
        <dbReference type="Pfam" id="PF00326"/>
    </source>
</evidence>
<evidence type="ECO:0000256" key="2">
    <source>
        <dbReference type="ARBA" id="ARBA00022825"/>
    </source>
</evidence>
<proteinExistence type="predicted"/>
<dbReference type="InterPro" id="IPR029058">
    <property type="entry name" value="AB_hydrolase_fold"/>
</dbReference>
<dbReference type="EMBL" id="VCEJ01000002">
    <property type="protein sequence ID" value="TLV03485.1"/>
    <property type="molecule type" value="Genomic_DNA"/>
</dbReference>
<feature type="domain" description="Peptidase S9 prolyl oligopeptidase catalytic" evidence="3">
    <location>
        <begin position="444"/>
        <end position="654"/>
    </location>
</feature>
<evidence type="ECO:0000256" key="1">
    <source>
        <dbReference type="ARBA" id="ARBA00022801"/>
    </source>
</evidence>
<sequence>MIPPETKAPARGLVTDDLHKIRKVGAPLLSPASDDLVYHVSVAYLDGNEYHDEIILLLADSAEKQILGHGNAHAWSPDGTEILYETESGELHIYALQDQKSRFLAQRHDSTYFFNHLADKNCTWSPDGKYIAYLSADITGEENSETEEVRIFDDLLYKTKGGRGRPMYADRAYTHIYVIPAAGGTPVTLTLGTFNEHSTTWSPDSRHIAFISNRSSQPDDTQQSDVWKVDIETKTITRLTEHTGLTYQPTWSPDGKNIAFLAVSCTFGTNDSTAEDTHIALISAEGGQFHYITKTFDRRIEHLRWHPLGKYIYFLAGDQGCTSIYRVNVENEAVEIIQGGSGCITEFCLDSSEEDFVFVKSDTNHPAALFKTINQSKEIEQITHENADWLQTKNLREAETFWFQSFDSTFVQGWLMPPVDFDETQHSPLILVIHGGPHNMFGYDFDERMHLLSQAGYAVVFINPRGSHGYGQAFSNGTLGNWGGGDYQDLMSGVDFVLEQNAWLDRDQLGVTGQSYGGFMTNWIVTQTSRFKAAVADGGLSNLVSFAGTSLYHSLMESEFGGRAYEQFDLLWKWSPLRNAGKVTTPTLLLHGETDNEVPFSQAEEMYVALKKAGVKTRLIQYKGEGHGWRPDLKPRSKADLHTRMIAWFDTYVKATVNEQ</sequence>
<dbReference type="Gene3D" id="2.120.10.30">
    <property type="entry name" value="TolB, C-terminal domain"/>
    <property type="match status" value="2"/>
</dbReference>
<reference evidence="4 5" key="1">
    <citation type="submission" date="2019-05" db="EMBL/GenBank/DDBJ databases">
        <authorList>
            <person name="Qu J.-H."/>
        </authorList>
    </citation>
    <scope>NUCLEOTIDE SEQUENCE [LARGE SCALE GENOMIC DNA]</scope>
    <source>
        <strain evidence="4 5">T17</strain>
    </source>
</reference>
<keyword evidence="1" id="KW-0378">Hydrolase</keyword>
<evidence type="ECO:0000313" key="5">
    <source>
        <dbReference type="Proteomes" id="UP000306402"/>
    </source>
</evidence>
<dbReference type="Pfam" id="PF07676">
    <property type="entry name" value="PD40"/>
    <property type="match status" value="3"/>
</dbReference>
<dbReference type="PANTHER" id="PTHR42776:SF27">
    <property type="entry name" value="DIPEPTIDYL PEPTIDASE FAMILY MEMBER 6"/>
    <property type="match status" value="1"/>
</dbReference>
<dbReference type="Gene3D" id="3.40.50.1820">
    <property type="entry name" value="alpha/beta hydrolase"/>
    <property type="match status" value="1"/>
</dbReference>
<name>A0A5R9L5F7_9BACT</name>
<dbReference type="SUPFAM" id="SSF53474">
    <property type="entry name" value="alpha/beta-Hydrolases"/>
    <property type="match status" value="1"/>
</dbReference>
<keyword evidence="2" id="KW-0720">Serine protease</keyword>